<dbReference type="GO" id="GO:0005886">
    <property type="term" value="C:plasma membrane"/>
    <property type="evidence" value="ECO:0007669"/>
    <property type="project" value="TreeGrafter"/>
</dbReference>
<sequence length="553" mass="62360">MLIFSHKSHSMSGFYLSVYPDIPPLEYRQNRSFLLTYCCSFLIKQPVLSAINRLVFIIPGLKSDIKVFGVFLPFKWLFVPLDLNSSVLCVESLLKKAPANHDQPETMNELNNKITDNANKADGFTEASGQLHAALHPDRPKLRQLKKHKTLATICLVCMALLYLCMVYLLKHRPGAWMGYVKAFAEAGVVGALADWFAVTALFHHPMGLKIPHTNLIERKKATIGNNLGGFVVDNFLTPMALRPYFEKLDVATMAGNYLAIENNRVQLIAEALKMAAELLEKTDDQAAARFLKNKGRDLLETVKLGPTLGGGLDLLLDQGQDQRLLNYLLDNLKHYISENEDLVKDRVKKESGFLVPGFVDNMLANRITVGLANYIHEIHQTANHPLRQELRSRLRTLSADLKTGEKFEADLQQLKAGLLSETQLEGYAMMAWQYLKDMLLQEMNYDAALEGSTKLSRYLDRQLVSLADHLKNDPKMAGKVNHWIRLNAYRLTLRNRARVGELISRTVGNWQGKDLSEKLELEVGKDLQFIRINGTIVGGLVGLLIYTITQFL</sequence>
<dbReference type="OrthoDB" id="9769590at2"/>
<protein>
    <submittedName>
        <fullName evidence="2">Uncharacterized membrane-anchored protein YjiN, DUF445 family</fullName>
    </submittedName>
</protein>
<proteinExistence type="predicted"/>
<gene>
    <name evidence="2" type="ORF">SAMN05192529_11077</name>
</gene>
<dbReference type="InterPro" id="IPR007383">
    <property type="entry name" value="DUF445"/>
</dbReference>
<dbReference type="Pfam" id="PF04286">
    <property type="entry name" value="DUF445"/>
    <property type="match status" value="1"/>
</dbReference>
<dbReference type="PANTHER" id="PTHR38442:SF1">
    <property type="entry name" value="INNER MEMBRANE PROTEIN"/>
    <property type="match status" value="1"/>
</dbReference>
<keyword evidence="1" id="KW-1133">Transmembrane helix</keyword>
<name>A0A1H3Z816_9BACT</name>
<evidence type="ECO:0000313" key="2">
    <source>
        <dbReference type="EMBL" id="SEA19800.1"/>
    </source>
</evidence>
<evidence type="ECO:0000313" key="3">
    <source>
        <dbReference type="Proteomes" id="UP000199041"/>
    </source>
</evidence>
<keyword evidence="3" id="KW-1185">Reference proteome</keyword>
<dbReference type="AlphaFoldDB" id="A0A1H3Z816"/>
<organism evidence="2 3">
    <name type="scientific">Arachidicoccus rhizosphaerae</name>
    <dbReference type="NCBI Taxonomy" id="551991"/>
    <lineage>
        <taxon>Bacteria</taxon>
        <taxon>Pseudomonadati</taxon>
        <taxon>Bacteroidota</taxon>
        <taxon>Chitinophagia</taxon>
        <taxon>Chitinophagales</taxon>
        <taxon>Chitinophagaceae</taxon>
        <taxon>Arachidicoccus</taxon>
    </lineage>
</organism>
<dbReference type="EMBL" id="FNQY01000010">
    <property type="protein sequence ID" value="SEA19800.1"/>
    <property type="molecule type" value="Genomic_DNA"/>
</dbReference>
<feature type="transmembrane region" description="Helical" evidence="1">
    <location>
        <begin position="151"/>
        <end position="171"/>
    </location>
</feature>
<keyword evidence="1" id="KW-0472">Membrane</keyword>
<evidence type="ECO:0000256" key="1">
    <source>
        <dbReference type="SAM" id="Phobius"/>
    </source>
</evidence>
<reference evidence="2 3" key="1">
    <citation type="submission" date="2016-10" db="EMBL/GenBank/DDBJ databases">
        <authorList>
            <person name="de Groot N.N."/>
        </authorList>
    </citation>
    <scope>NUCLEOTIDE SEQUENCE [LARGE SCALE GENOMIC DNA]</scope>
    <source>
        <strain evidence="2 3">Vu-144</strain>
    </source>
</reference>
<dbReference type="PANTHER" id="PTHR38442">
    <property type="entry name" value="INNER MEMBRANE PROTEIN-RELATED"/>
    <property type="match status" value="1"/>
</dbReference>
<keyword evidence="1" id="KW-0812">Transmembrane</keyword>
<dbReference type="Proteomes" id="UP000199041">
    <property type="component" value="Unassembled WGS sequence"/>
</dbReference>
<accession>A0A1H3Z816</accession>